<reference evidence="10 11" key="1">
    <citation type="journal article" date="2021" name="Nat. Plants">
        <title>The Taxus genome provides insights into paclitaxel biosynthesis.</title>
        <authorList>
            <person name="Xiong X."/>
            <person name="Gou J."/>
            <person name="Liao Q."/>
            <person name="Li Y."/>
            <person name="Zhou Q."/>
            <person name="Bi G."/>
            <person name="Li C."/>
            <person name="Du R."/>
            <person name="Wang X."/>
            <person name="Sun T."/>
            <person name="Guo L."/>
            <person name="Liang H."/>
            <person name="Lu P."/>
            <person name="Wu Y."/>
            <person name="Zhang Z."/>
            <person name="Ro D.K."/>
            <person name="Shang Y."/>
            <person name="Huang S."/>
            <person name="Yan J."/>
        </authorList>
    </citation>
    <scope>NUCLEOTIDE SEQUENCE [LARGE SCALE GENOMIC DNA]</scope>
    <source>
        <strain evidence="10">Ta-2019</strain>
    </source>
</reference>
<dbReference type="GO" id="GO:0005886">
    <property type="term" value="C:plasma membrane"/>
    <property type="evidence" value="ECO:0007669"/>
    <property type="project" value="UniProtKB-SubCell"/>
</dbReference>
<evidence type="ECO:0000256" key="8">
    <source>
        <dbReference type="ARBA" id="ARBA00023170"/>
    </source>
</evidence>
<dbReference type="EMBL" id="JAHRHJ020002896">
    <property type="protein sequence ID" value="KAH9292568.1"/>
    <property type="molecule type" value="Genomic_DNA"/>
</dbReference>
<dbReference type="Gene3D" id="3.80.10.10">
    <property type="entry name" value="Ribonuclease Inhibitor"/>
    <property type="match status" value="1"/>
</dbReference>
<proteinExistence type="inferred from homology"/>
<keyword evidence="9" id="KW-0325">Glycoprotein</keyword>
<evidence type="ECO:0000256" key="2">
    <source>
        <dbReference type="ARBA" id="ARBA00009592"/>
    </source>
</evidence>
<evidence type="ECO:0000256" key="5">
    <source>
        <dbReference type="ARBA" id="ARBA00022729"/>
    </source>
</evidence>
<comment type="similarity">
    <text evidence="2">Belongs to the RLP family.</text>
</comment>
<dbReference type="AlphaFoldDB" id="A0AA38F7G4"/>
<dbReference type="PANTHER" id="PTHR48052">
    <property type="entry name" value="UNNAMED PRODUCT"/>
    <property type="match status" value="1"/>
</dbReference>
<comment type="caution">
    <text evidence="10">The sequence shown here is derived from an EMBL/GenBank/DDBJ whole genome shotgun (WGS) entry which is preliminary data.</text>
</comment>
<dbReference type="SUPFAM" id="SSF52058">
    <property type="entry name" value="L domain-like"/>
    <property type="match status" value="1"/>
</dbReference>
<dbReference type="Pfam" id="PF13855">
    <property type="entry name" value="LRR_8"/>
    <property type="match status" value="1"/>
</dbReference>
<keyword evidence="8" id="KW-0675">Receptor</keyword>
<evidence type="ECO:0000256" key="9">
    <source>
        <dbReference type="ARBA" id="ARBA00023180"/>
    </source>
</evidence>
<gene>
    <name evidence="10" type="ORF">KI387_042249</name>
</gene>
<comment type="subcellular location">
    <subcellularLocation>
        <location evidence="1">Cell membrane</location>
        <topology evidence="1">Single-pass type I membrane protein</topology>
    </subcellularLocation>
</comment>
<keyword evidence="4" id="KW-0812">Transmembrane</keyword>
<name>A0AA38F7G4_TAXCH</name>
<dbReference type="InterPro" id="IPR001611">
    <property type="entry name" value="Leu-rich_rpt"/>
</dbReference>
<evidence type="ECO:0000256" key="4">
    <source>
        <dbReference type="ARBA" id="ARBA00022692"/>
    </source>
</evidence>
<dbReference type="Proteomes" id="UP000824469">
    <property type="component" value="Unassembled WGS sequence"/>
</dbReference>
<evidence type="ECO:0000256" key="3">
    <source>
        <dbReference type="ARBA" id="ARBA00022475"/>
    </source>
</evidence>
<evidence type="ECO:0000256" key="1">
    <source>
        <dbReference type="ARBA" id="ARBA00004251"/>
    </source>
</evidence>
<evidence type="ECO:0000313" key="11">
    <source>
        <dbReference type="Proteomes" id="UP000824469"/>
    </source>
</evidence>
<evidence type="ECO:0000313" key="10">
    <source>
        <dbReference type="EMBL" id="KAH9292568.1"/>
    </source>
</evidence>
<dbReference type="PANTHER" id="PTHR48052:SF8">
    <property type="entry name" value="LRR RECEPTOR-LIKE SERINE_THREONINE-PROTEIN KINASE FLS2"/>
    <property type="match status" value="1"/>
</dbReference>
<keyword evidence="7" id="KW-0472">Membrane</keyword>
<keyword evidence="5" id="KW-0732">Signal</keyword>
<dbReference type="InterPro" id="IPR032675">
    <property type="entry name" value="LRR_dom_sf"/>
</dbReference>
<organism evidence="10 11">
    <name type="scientific">Taxus chinensis</name>
    <name type="common">Chinese yew</name>
    <name type="synonym">Taxus wallichiana var. chinensis</name>
    <dbReference type="NCBI Taxonomy" id="29808"/>
    <lineage>
        <taxon>Eukaryota</taxon>
        <taxon>Viridiplantae</taxon>
        <taxon>Streptophyta</taxon>
        <taxon>Embryophyta</taxon>
        <taxon>Tracheophyta</taxon>
        <taxon>Spermatophyta</taxon>
        <taxon>Pinopsida</taxon>
        <taxon>Pinidae</taxon>
        <taxon>Conifers II</taxon>
        <taxon>Cupressales</taxon>
        <taxon>Taxaceae</taxon>
        <taxon>Taxus</taxon>
    </lineage>
</organism>
<dbReference type="PRINTS" id="PR00019">
    <property type="entry name" value="LEURICHRPT"/>
</dbReference>
<evidence type="ECO:0000256" key="6">
    <source>
        <dbReference type="ARBA" id="ARBA00022989"/>
    </source>
</evidence>
<keyword evidence="3" id="KW-1003">Cell membrane</keyword>
<keyword evidence="11" id="KW-1185">Reference proteome</keyword>
<evidence type="ECO:0000256" key="7">
    <source>
        <dbReference type="ARBA" id="ARBA00023136"/>
    </source>
</evidence>
<protein>
    <submittedName>
        <fullName evidence="10">Uncharacterized protein</fullName>
    </submittedName>
</protein>
<dbReference type="OMA" id="ISRVACQ"/>
<keyword evidence="6" id="KW-1133">Transmembrane helix</keyword>
<feature type="non-terminal residue" evidence="10">
    <location>
        <position position="86"/>
    </location>
</feature>
<sequence length="86" mass="9229">MPFLAQFLPVSFNNAPPLSESFSLAYNTLQGTIPDTVSSWISLTALNLSGNYLSGSLPPKIWSLTNLRSLDLSHNAFVGFVPEGTG</sequence>
<accession>A0AA38F7G4</accession>